<dbReference type="OrthoDB" id="3197351at2"/>
<dbReference type="KEGG" id="smen:SAMEA4412692_0643"/>
<dbReference type="eggNOG" id="COG1595">
    <property type="taxonomic scope" value="Bacteria"/>
</dbReference>
<dbReference type="EMBL" id="LT906439">
    <property type="protein sequence ID" value="SNU87417.1"/>
    <property type="molecule type" value="Genomic_DNA"/>
</dbReference>
<dbReference type="Proteomes" id="UP000215185">
    <property type="component" value="Chromosome 1"/>
</dbReference>
<evidence type="ECO:0000313" key="1">
    <source>
        <dbReference type="EMBL" id="SNU87417.1"/>
    </source>
</evidence>
<dbReference type="InterPro" id="IPR032580">
    <property type="entry name" value="SatD"/>
</dbReference>
<dbReference type="Pfam" id="PF16264">
    <property type="entry name" value="SatD"/>
    <property type="match status" value="1"/>
</dbReference>
<keyword evidence="1" id="KW-0238">DNA-binding</keyword>
<gene>
    <name evidence="1" type="ORF">SAMEA4412692_00643</name>
</gene>
<proteinExistence type="predicted"/>
<organism evidence="1 2">
    <name type="scientific">Streptococcus merionis</name>
    <dbReference type="NCBI Taxonomy" id="400065"/>
    <lineage>
        <taxon>Bacteria</taxon>
        <taxon>Bacillati</taxon>
        <taxon>Bacillota</taxon>
        <taxon>Bacilli</taxon>
        <taxon>Lactobacillales</taxon>
        <taxon>Streptococcaceae</taxon>
        <taxon>Streptococcus</taxon>
    </lineage>
</organism>
<dbReference type="AlphaFoldDB" id="A0A239SPT5"/>
<dbReference type="RefSeq" id="WP_018374630.1">
    <property type="nucleotide sequence ID" value="NZ_JBCLRV010000004.1"/>
</dbReference>
<protein>
    <submittedName>
        <fullName evidence="1">DNA-binding protein</fullName>
    </submittedName>
</protein>
<name>A0A239SPT5_9STRE</name>
<accession>A0A239SPT5</accession>
<evidence type="ECO:0000313" key="2">
    <source>
        <dbReference type="Proteomes" id="UP000215185"/>
    </source>
</evidence>
<sequence length="221" mass="25001">MKYLALIGDFINSKEMTNRSAVQKNLKKTLANLNQKYSDFLVSRLTITLGDEFQGLFHLDAPIFKLIDDLSLALKPYTIRFGLGLGDIVTPIDPKQSIGADGPAYWSARQAIETVHAKNDYGNTKLFLVLPEPSLTIQANALLSASEHIKSNWRASQTEVFEAMLELGIYQEQFEQKKAADYLGLKESAFTKRLKSSGVKIYFRCRLAVQDLIRQYEEESR</sequence>
<dbReference type="GO" id="GO:0003677">
    <property type="term" value="F:DNA binding"/>
    <property type="evidence" value="ECO:0007669"/>
    <property type="project" value="UniProtKB-KW"/>
</dbReference>
<dbReference type="STRING" id="1123308.GCA_000380085_02085"/>
<reference evidence="1 2" key="1">
    <citation type="submission" date="2017-06" db="EMBL/GenBank/DDBJ databases">
        <authorList>
            <consortium name="Pathogen Informatics"/>
        </authorList>
    </citation>
    <scope>NUCLEOTIDE SEQUENCE [LARGE SCALE GENOMIC DNA]</scope>
    <source>
        <strain evidence="1 2">NCTC13788</strain>
    </source>
</reference>
<keyword evidence="2" id="KW-1185">Reference proteome</keyword>